<feature type="domain" description="CCHC-type" evidence="2">
    <location>
        <begin position="310"/>
        <end position="325"/>
    </location>
</feature>
<feature type="domain" description="CCHC-type" evidence="2">
    <location>
        <begin position="286"/>
        <end position="300"/>
    </location>
</feature>
<keyword evidence="1" id="KW-0862">Zinc</keyword>
<keyword evidence="3" id="KW-1185">Reference proteome</keyword>
<sequence>MDKSKIVEWLKANEIEFPTSATLRQLRNLASDAGCQDVHEVPETISEEEDTKMELMSQGTASAHVEHTLEEEEEALDAAIRVAEKKKILAKLMQNDDKVTDDVQMVKQLMVPFSATENEKALQWILDFERACRSVNDDATFQLRCVLMLMKPGKDADLFLRVDRSNTYDEFKENFVKTFGRGNSTADIVLLLKETIFNPDKNTVIGYILKMEEIALRANIDEKLTIQFIIDGFRDRSANIALLYSATTIEQLKEMARKYAILRKNSQNMSYRTGGTIAGGSRNLIRCFNCSAHGHYASSCTAPKREKGSCFRCGSLQHMLKDCQQKPATTPRVVGATNNQSGRDEQQNEMFIPIFNQRH</sequence>
<evidence type="ECO:0000256" key="1">
    <source>
        <dbReference type="PROSITE-ProRule" id="PRU00047"/>
    </source>
</evidence>
<protein>
    <submittedName>
        <fullName evidence="4">Uncharacterized protein isoform X2</fullName>
    </submittedName>
</protein>
<organism evidence="3 4">
    <name type="scientific">Drosophila kikkawai</name>
    <name type="common">Fruit fly</name>
    <dbReference type="NCBI Taxonomy" id="30033"/>
    <lineage>
        <taxon>Eukaryota</taxon>
        <taxon>Metazoa</taxon>
        <taxon>Ecdysozoa</taxon>
        <taxon>Arthropoda</taxon>
        <taxon>Hexapoda</taxon>
        <taxon>Insecta</taxon>
        <taxon>Pterygota</taxon>
        <taxon>Neoptera</taxon>
        <taxon>Endopterygota</taxon>
        <taxon>Diptera</taxon>
        <taxon>Brachycera</taxon>
        <taxon>Muscomorpha</taxon>
        <taxon>Ephydroidea</taxon>
        <taxon>Drosophilidae</taxon>
        <taxon>Drosophila</taxon>
        <taxon>Sophophora</taxon>
    </lineage>
</organism>
<dbReference type="Proteomes" id="UP001652661">
    <property type="component" value="Chromosome 2L"/>
</dbReference>
<dbReference type="Pfam" id="PF00098">
    <property type="entry name" value="zf-CCHC"/>
    <property type="match status" value="1"/>
</dbReference>
<evidence type="ECO:0000313" key="3">
    <source>
        <dbReference type="Proteomes" id="UP001652661"/>
    </source>
</evidence>
<dbReference type="SUPFAM" id="SSF57756">
    <property type="entry name" value="Retrovirus zinc finger-like domains"/>
    <property type="match status" value="1"/>
</dbReference>
<evidence type="ECO:0000313" key="4">
    <source>
        <dbReference type="RefSeq" id="XP_070139376.1"/>
    </source>
</evidence>
<dbReference type="RefSeq" id="XP_070139376.1">
    <property type="nucleotide sequence ID" value="XM_070283275.1"/>
</dbReference>
<keyword evidence="1" id="KW-0479">Metal-binding</keyword>
<name>A0ABM4G9I6_DROKI</name>
<reference evidence="3" key="1">
    <citation type="submission" date="2025-05" db="UniProtKB">
        <authorList>
            <consortium name="RefSeq"/>
        </authorList>
    </citation>
    <scope>NUCLEOTIDE SEQUENCE [LARGE SCALE GENOMIC DNA]</scope>
    <source>
        <strain evidence="3">14028-0561.14</strain>
    </source>
</reference>
<dbReference type="InterPro" id="IPR051714">
    <property type="entry name" value="Znf_CCHC_NABP"/>
</dbReference>
<keyword evidence="1" id="KW-0863">Zinc-finger</keyword>
<dbReference type="SMART" id="SM00343">
    <property type="entry name" value="ZnF_C2HC"/>
    <property type="match status" value="2"/>
</dbReference>
<gene>
    <name evidence="4" type="primary">LOC121502785</name>
</gene>
<dbReference type="InterPro" id="IPR001878">
    <property type="entry name" value="Znf_CCHC"/>
</dbReference>
<evidence type="ECO:0000259" key="2">
    <source>
        <dbReference type="PROSITE" id="PS50158"/>
    </source>
</evidence>
<dbReference type="PROSITE" id="PS50158">
    <property type="entry name" value="ZF_CCHC"/>
    <property type="match status" value="2"/>
</dbReference>
<dbReference type="PANTHER" id="PTHR23002">
    <property type="entry name" value="ZINC FINGER CCHC DOMAIN CONTAINING PROTEIN"/>
    <property type="match status" value="1"/>
</dbReference>
<reference evidence="4" key="2">
    <citation type="submission" date="2025-08" db="UniProtKB">
        <authorList>
            <consortium name="RefSeq"/>
        </authorList>
    </citation>
    <scope>IDENTIFICATION</scope>
    <source>
        <strain evidence="4">14028-0561.14</strain>
        <tissue evidence="4">Whole fly</tissue>
    </source>
</reference>
<dbReference type="Gene3D" id="4.10.60.10">
    <property type="entry name" value="Zinc finger, CCHC-type"/>
    <property type="match status" value="1"/>
</dbReference>
<dbReference type="GeneID" id="121502785"/>
<accession>A0ABM4G9I6</accession>
<dbReference type="InterPro" id="IPR036875">
    <property type="entry name" value="Znf_CCHC_sf"/>
</dbReference>
<proteinExistence type="predicted"/>